<dbReference type="SUPFAM" id="SSF56349">
    <property type="entry name" value="DNA breaking-rejoining enzymes"/>
    <property type="match status" value="1"/>
</dbReference>
<evidence type="ECO:0000313" key="3">
    <source>
        <dbReference type="EMBL" id="MBK7424558.1"/>
    </source>
</evidence>
<organism evidence="3 4">
    <name type="scientific">Candidatus Propionivibrio dominans</name>
    <dbReference type="NCBI Taxonomy" id="2954373"/>
    <lineage>
        <taxon>Bacteria</taxon>
        <taxon>Pseudomonadati</taxon>
        <taxon>Pseudomonadota</taxon>
        <taxon>Betaproteobacteria</taxon>
        <taxon>Rhodocyclales</taxon>
        <taxon>Rhodocyclaceae</taxon>
        <taxon>Propionivibrio</taxon>
    </lineage>
</organism>
<gene>
    <name evidence="3" type="ORF">IPJ48_16565</name>
</gene>
<name>A0A9D7FEQ1_9RHOO</name>
<keyword evidence="1" id="KW-0233">DNA recombination</keyword>
<evidence type="ECO:0000256" key="1">
    <source>
        <dbReference type="ARBA" id="ARBA00023172"/>
    </source>
</evidence>
<dbReference type="GO" id="GO:0003677">
    <property type="term" value="F:DNA binding"/>
    <property type="evidence" value="ECO:0007669"/>
    <property type="project" value="InterPro"/>
</dbReference>
<feature type="domain" description="Tyr recombinase" evidence="2">
    <location>
        <begin position="20"/>
        <end position="249"/>
    </location>
</feature>
<proteinExistence type="predicted"/>
<dbReference type="InterPro" id="IPR002104">
    <property type="entry name" value="Integrase_catalytic"/>
</dbReference>
<accession>A0A9D7FEQ1</accession>
<dbReference type="CDD" id="cd00397">
    <property type="entry name" value="DNA_BRE_C"/>
    <property type="match status" value="1"/>
</dbReference>
<comment type="caution">
    <text evidence="3">The sequence shown here is derived from an EMBL/GenBank/DDBJ whole genome shotgun (WGS) entry which is preliminary data.</text>
</comment>
<dbReference type="InterPro" id="IPR013762">
    <property type="entry name" value="Integrase-like_cat_sf"/>
</dbReference>
<evidence type="ECO:0000259" key="2">
    <source>
        <dbReference type="PROSITE" id="PS51898"/>
    </source>
</evidence>
<sequence length="283" mass="30908">MANPLRVPMQSFDLPASQLDIRRAFTEAEWAYVLSCLEALPFGPARLRLKCILELLVTSGIRLDELAGPPWRCAPRSTAGLAQTWVLTVTGKRNQTREIPLNPDVVKLLALHGAQFAQQDRHANSQADLPLIRTLAASVSQWRIGQGGALQRAPLSDTPGSALSAAGIYGVIKRFFHHVSQSARDAGLDAARFEKASTHWMRHTFVCQALVDGMPIEIAGELAGHATLDTTLIYSTQQPSHELARSIRAVLSMKRRWHAKALPSRTAPGLACRLVCGIDCGLR</sequence>
<evidence type="ECO:0000313" key="4">
    <source>
        <dbReference type="Proteomes" id="UP000886602"/>
    </source>
</evidence>
<dbReference type="GO" id="GO:0006310">
    <property type="term" value="P:DNA recombination"/>
    <property type="evidence" value="ECO:0007669"/>
    <property type="project" value="UniProtKB-KW"/>
</dbReference>
<dbReference type="AlphaFoldDB" id="A0A9D7FEQ1"/>
<dbReference type="Gene3D" id="1.10.443.10">
    <property type="entry name" value="Intergrase catalytic core"/>
    <property type="match status" value="1"/>
</dbReference>
<dbReference type="Pfam" id="PF00589">
    <property type="entry name" value="Phage_integrase"/>
    <property type="match status" value="1"/>
</dbReference>
<dbReference type="EMBL" id="JADJNC010000035">
    <property type="protein sequence ID" value="MBK7424558.1"/>
    <property type="molecule type" value="Genomic_DNA"/>
</dbReference>
<protein>
    <submittedName>
        <fullName evidence="3">Site-specific integrase</fullName>
    </submittedName>
</protein>
<dbReference type="InterPro" id="IPR011010">
    <property type="entry name" value="DNA_brk_join_enz"/>
</dbReference>
<reference evidence="3" key="1">
    <citation type="submission" date="2020-10" db="EMBL/GenBank/DDBJ databases">
        <title>Connecting structure to function with the recovery of over 1000 high-quality activated sludge metagenome-assembled genomes encoding full-length rRNA genes using long-read sequencing.</title>
        <authorList>
            <person name="Singleton C.M."/>
            <person name="Petriglieri F."/>
            <person name="Kristensen J.M."/>
            <person name="Kirkegaard R.H."/>
            <person name="Michaelsen T.Y."/>
            <person name="Andersen M.H."/>
            <person name="Karst S.M."/>
            <person name="Dueholm M.S."/>
            <person name="Nielsen P.H."/>
            <person name="Albertsen M."/>
        </authorList>
    </citation>
    <scope>NUCLEOTIDE SEQUENCE</scope>
    <source>
        <strain evidence="3">EsbW_18-Q3-R4-48_MAXAC.044</strain>
    </source>
</reference>
<dbReference type="GO" id="GO:0015074">
    <property type="term" value="P:DNA integration"/>
    <property type="evidence" value="ECO:0007669"/>
    <property type="project" value="InterPro"/>
</dbReference>
<dbReference type="Proteomes" id="UP000886602">
    <property type="component" value="Unassembled WGS sequence"/>
</dbReference>
<dbReference type="PROSITE" id="PS51898">
    <property type="entry name" value="TYR_RECOMBINASE"/>
    <property type="match status" value="1"/>
</dbReference>